<protein>
    <recommendedName>
        <fullName evidence="2">Transcription factor TFIIIC triple barrel domain-containing protein</fullName>
    </recommendedName>
</protein>
<dbReference type="Pfam" id="PF10419">
    <property type="entry name" value="TFIIIC_sub6"/>
    <property type="match status" value="1"/>
</dbReference>
<feature type="region of interest" description="Disordered" evidence="1">
    <location>
        <begin position="45"/>
        <end position="71"/>
    </location>
</feature>
<evidence type="ECO:0000256" key="1">
    <source>
        <dbReference type="SAM" id="MobiDB-lite"/>
    </source>
</evidence>
<gene>
    <name evidence="3" type="ORF">B0A55_07931</name>
</gene>
<dbReference type="AlphaFoldDB" id="A0A4U0X7H9"/>
<feature type="region of interest" description="Disordered" evidence="1">
    <location>
        <begin position="141"/>
        <end position="172"/>
    </location>
</feature>
<dbReference type="STRING" id="329884.A0A4U0X7H9"/>
<feature type="region of interest" description="Disordered" evidence="1">
    <location>
        <begin position="295"/>
        <end position="429"/>
    </location>
</feature>
<comment type="caution">
    <text evidence="3">The sequence shown here is derived from an EMBL/GenBank/DDBJ whole genome shotgun (WGS) entry which is preliminary data.</text>
</comment>
<dbReference type="EMBL" id="NAJQ01000330">
    <property type="protein sequence ID" value="TKA71931.1"/>
    <property type="molecule type" value="Genomic_DNA"/>
</dbReference>
<accession>A0A4U0X7H9</accession>
<keyword evidence="4" id="KW-1185">Reference proteome</keyword>
<dbReference type="Proteomes" id="UP000309340">
    <property type="component" value="Unassembled WGS sequence"/>
</dbReference>
<feature type="compositionally biased region" description="Low complexity" evidence="1">
    <location>
        <begin position="324"/>
        <end position="346"/>
    </location>
</feature>
<organism evidence="3 4">
    <name type="scientific">Friedmanniomyces simplex</name>
    <dbReference type="NCBI Taxonomy" id="329884"/>
    <lineage>
        <taxon>Eukaryota</taxon>
        <taxon>Fungi</taxon>
        <taxon>Dikarya</taxon>
        <taxon>Ascomycota</taxon>
        <taxon>Pezizomycotina</taxon>
        <taxon>Dothideomycetes</taxon>
        <taxon>Dothideomycetidae</taxon>
        <taxon>Mycosphaerellales</taxon>
        <taxon>Teratosphaeriaceae</taxon>
        <taxon>Friedmanniomyces</taxon>
    </lineage>
</organism>
<evidence type="ECO:0000313" key="4">
    <source>
        <dbReference type="Proteomes" id="UP000309340"/>
    </source>
</evidence>
<dbReference type="Gene3D" id="2.60.40.4370">
    <property type="match status" value="1"/>
</dbReference>
<evidence type="ECO:0000259" key="2">
    <source>
        <dbReference type="Pfam" id="PF10419"/>
    </source>
</evidence>
<dbReference type="OrthoDB" id="1877767at2759"/>
<evidence type="ECO:0000313" key="3">
    <source>
        <dbReference type="EMBL" id="TKA71931.1"/>
    </source>
</evidence>
<feature type="compositionally biased region" description="Basic and acidic residues" evidence="1">
    <location>
        <begin position="144"/>
        <end position="160"/>
    </location>
</feature>
<feature type="compositionally biased region" description="Polar residues" evidence="1">
    <location>
        <begin position="301"/>
        <end position="315"/>
    </location>
</feature>
<sequence length="429" mass="46054">MDEQSDEWEYEYDLHETEHLYLTLDLTTHVPEAIAAHQVLRNGKRATKEVVSRPTDNGAPGLGDSNSAQQPAGSLQFLDLDTTEPLVRFNEGIYSCNWHTDLGTQFFVTQPGSISKPVRPGHVLDVVGTSQTRLLGRPVKLHQRKDWADDTPRDSPRKPADGPGFDSGRMLAATLPPSELSNLRPGQQLVVPLDAIKKPEQAAQASFLEKLSAIKLQKGEHDIIPVAGVKHYPPPANKDEIRQRALATAAAAQKFMPADPPPSMPPAGKRRRITFAEMGLETKAAKKRRLKQEALAGKVPVTQSSPAASTLTTPVSGRVHSAASSRPTSSRPTSSQPTSSRPTSSTVQYDLPSTYADPPEGSTAVIGYQTGSALPWTDLPPMGTSAEPRPDETSMAGVRTSLSEPRATAAGSSAIVRRASVATSRPPPS</sequence>
<reference evidence="3 4" key="1">
    <citation type="submission" date="2017-03" db="EMBL/GenBank/DDBJ databases">
        <title>Genomes of endolithic fungi from Antarctica.</title>
        <authorList>
            <person name="Coleine C."/>
            <person name="Masonjones S."/>
            <person name="Stajich J.E."/>
        </authorList>
    </citation>
    <scope>NUCLEOTIDE SEQUENCE [LARGE SCALE GENOMIC DNA]</scope>
    <source>
        <strain evidence="3 4">CCFEE 5184</strain>
    </source>
</reference>
<name>A0A4U0X7H9_9PEZI</name>
<proteinExistence type="predicted"/>
<dbReference type="InterPro" id="IPR019481">
    <property type="entry name" value="TFIIIC_triple_barrel"/>
</dbReference>
<feature type="domain" description="Transcription factor TFIIIC triple barrel" evidence="2">
    <location>
        <begin position="16"/>
        <end position="141"/>
    </location>
</feature>